<dbReference type="EMBL" id="MH883319">
    <property type="protein sequence ID" value="AYV99473.1"/>
    <property type="molecule type" value="Genomic_DNA"/>
</dbReference>
<organism evidence="1">
    <name type="scientific">White spot syndrome virus</name>
    <dbReference type="NCBI Taxonomy" id="342409"/>
    <lineage>
        <taxon>Viruses</taxon>
        <taxon>Viruses incertae sedis</taxon>
        <taxon>Naldaviricetes</taxon>
        <taxon>Nimaviridae</taxon>
        <taxon>Whispovirus</taxon>
    </lineage>
</organism>
<reference evidence="1" key="1">
    <citation type="submission" date="2018-09" db="EMBL/GenBank/DDBJ databases">
        <authorList>
            <person name="Katneni V.K."/>
            <person name="Shashi shekhar M."/>
            <person name="Karthic K."/>
            <person name="Jangam A.K."/>
            <person name="Vijayan K.K."/>
        </authorList>
    </citation>
    <scope>NUCLEOTIDE SEQUENCE</scope>
    <source>
        <strain evidence="1">Wssv_ciba_003</strain>
    </source>
</reference>
<sequence length="41" mass="4770">MVPVRDKREDWGPDLVMGWLGKNRVLKLERVNKVGEYRGDG</sequence>
<accession>A0A3G5BHZ2</accession>
<evidence type="ECO:0000313" key="2">
    <source>
        <dbReference type="EMBL" id="QVW10040.1"/>
    </source>
</evidence>
<gene>
    <name evidence="2" type="ORF">EDAONDGI_00125</name>
</gene>
<dbReference type="EMBL" id="MW248108">
    <property type="protein sequence ID" value="QVW10040.1"/>
    <property type="molecule type" value="Genomic_DNA"/>
</dbReference>
<protein>
    <submittedName>
        <fullName evidence="1">WSSV168</fullName>
    </submittedName>
</protein>
<proteinExistence type="predicted"/>
<reference evidence="2" key="2">
    <citation type="submission" date="2020-11" db="EMBL/GenBank/DDBJ databases">
        <title>Report of three genome sequences of White spot syndrome virus from India.</title>
        <authorList>
            <person name="Rajendran K.V."/>
            <person name="Kulkarni A."/>
            <person name="Deepika A."/>
            <person name="Manabesh M."/>
            <person name="Sanath Kumar H."/>
            <person name="Bedekar M.K."/>
            <person name="Rosalind George M."/>
            <person name="John K.R."/>
            <person name="Bass D."/>
            <person name="van Aerle R."/>
        </authorList>
    </citation>
    <scope>NUCLEOTIDE SEQUENCE</scope>
    <source>
        <strain evidence="2">CWG3</strain>
    </source>
</reference>
<evidence type="ECO:0000313" key="1">
    <source>
        <dbReference type="EMBL" id="AYV99473.1"/>
    </source>
</evidence>
<name>A0A3G5BHZ2_9VIRU</name>